<reference evidence="2" key="1">
    <citation type="submission" date="2016-04" db="EMBL/GenBank/DDBJ databases">
        <title>Comparative genomics of biotechnologically important yeasts.</title>
        <authorList>
            <consortium name="DOE Joint Genome Institute"/>
            <person name="Riley R."/>
            <person name="Haridas S."/>
            <person name="Wolfe K.H."/>
            <person name="Lopes M.R."/>
            <person name="Hittinger C.T."/>
            <person name="Goker M."/>
            <person name="Salamov A."/>
            <person name="Wisecaver J."/>
            <person name="Long T.M."/>
            <person name="Aerts A.L."/>
            <person name="Barry K."/>
            <person name="Choi C."/>
            <person name="Clum A."/>
            <person name="Coughlan A.Y."/>
            <person name="Deshpande S."/>
            <person name="Douglass A.P."/>
            <person name="Hanson S.J."/>
            <person name="Klenk H.-P."/>
            <person name="Labutti K."/>
            <person name="Lapidus A."/>
            <person name="Lindquist E."/>
            <person name="Lipzen A."/>
            <person name="Meier-Kolthoff J.P."/>
            <person name="Ohm R.A."/>
            <person name="Otillar R.P."/>
            <person name="Pangilinan J."/>
            <person name="Peng Y."/>
            <person name="Rokas A."/>
            <person name="Rosa C.A."/>
            <person name="Scheuner C."/>
            <person name="Sibirny A.A."/>
            <person name="Slot J.C."/>
            <person name="Stielow J.B."/>
            <person name="Sun H."/>
            <person name="Kurtzman C.P."/>
            <person name="Blackwell M."/>
            <person name="Grigoriev I.V."/>
            <person name="Jeffries T.W."/>
        </authorList>
    </citation>
    <scope>NUCLEOTIDE SEQUENCE [LARGE SCALE GENOMIC DNA]</scope>
    <source>
        <strain evidence="2">NRRL YB-2248</strain>
    </source>
</reference>
<organism evidence="1 2">
    <name type="scientific">[Candida] arabinofermentans NRRL YB-2248</name>
    <dbReference type="NCBI Taxonomy" id="983967"/>
    <lineage>
        <taxon>Eukaryota</taxon>
        <taxon>Fungi</taxon>
        <taxon>Dikarya</taxon>
        <taxon>Ascomycota</taxon>
        <taxon>Saccharomycotina</taxon>
        <taxon>Pichiomycetes</taxon>
        <taxon>Pichiales</taxon>
        <taxon>Pichiaceae</taxon>
        <taxon>Ogataea</taxon>
        <taxon>Ogataea/Candida clade</taxon>
    </lineage>
</organism>
<dbReference type="EMBL" id="KV453854">
    <property type="protein sequence ID" value="ODV84858.1"/>
    <property type="molecule type" value="Genomic_DNA"/>
</dbReference>
<evidence type="ECO:0000313" key="1">
    <source>
        <dbReference type="EMBL" id="ODV84858.1"/>
    </source>
</evidence>
<evidence type="ECO:0000313" key="2">
    <source>
        <dbReference type="Proteomes" id="UP000094801"/>
    </source>
</evidence>
<accession>A0A1E4SZE2</accession>
<dbReference type="Proteomes" id="UP000094801">
    <property type="component" value="Unassembled WGS sequence"/>
</dbReference>
<dbReference type="AlphaFoldDB" id="A0A1E4SZE2"/>
<protein>
    <submittedName>
        <fullName evidence="1">Uncharacterized protein</fullName>
    </submittedName>
</protein>
<sequence>MSKNETKPECNDYITSDKHFVFDVDDVRNDELHVIPKVRKNTDLEVNQGSTTMQ</sequence>
<keyword evidence="2" id="KW-1185">Reference proteome</keyword>
<gene>
    <name evidence="1" type="ORF">CANARDRAFT_28606</name>
</gene>
<proteinExistence type="predicted"/>
<name>A0A1E4SZE2_9ASCO</name>